<proteinExistence type="predicted"/>
<name>A0ABS1L144_9BACT</name>
<dbReference type="Pfam" id="PF26622">
    <property type="entry name" value="DUF8199"/>
    <property type="match status" value="1"/>
</dbReference>
<dbReference type="RefSeq" id="WP_202015589.1">
    <property type="nucleotide sequence ID" value="NZ_JAERRB010000015.1"/>
</dbReference>
<evidence type="ECO:0000313" key="2">
    <source>
        <dbReference type="Proteomes" id="UP000613030"/>
    </source>
</evidence>
<dbReference type="InterPro" id="IPR058060">
    <property type="entry name" value="HYC_CC_PP"/>
</dbReference>
<reference evidence="1 2" key="1">
    <citation type="submission" date="2021-01" db="EMBL/GenBank/DDBJ databases">
        <title>Chryseolinea sp. Jin1 Genome sequencing and assembly.</title>
        <authorList>
            <person name="Kim I."/>
        </authorList>
    </citation>
    <scope>NUCLEOTIDE SEQUENCE [LARGE SCALE GENOMIC DNA]</scope>
    <source>
        <strain evidence="1 2">Jin1</strain>
    </source>
</reference>
<evidence type="ECO:0000313" key="1">
    <source>
        <dbReference type="EMBL" id="MBL0745247.1"/>
    </source>
</evidence>
<comment type="caution">
    <text evidence="1">The sequence shown here is derived from an EMBL/GenBank/DDBJ whole genome shotgun (WGS) entry which is preliminary data.</text>
</comment>
<dbReference type="Proteomes" id="UP000613030">
    <property type="component" value="Unassembled WGS sequence"/>
</dbReference>
<gene>
    <name evidence="1" type="ORF">JI741_28715</name>
</gene>
<dbReference type="NCBIfam" id="NF047658">
    <property type="entry name" value="HYC_CC_PP"/>
    <property type="match status" value="1"/>
</dbReference>
<protein>
    <submittedName>
        <fullName evidence="1">Uncharacterized protein</fullName>
    </submittedName>
</protein>
<accession>A0ABS1L144</accession>
<dbReference type="InterPro" id="IPR058512">
    <property type="entry name" value="DUF8199"/>
</dbReference>
<organism evidence="1 2">
    <name type="scientific">Chryseolinea lacunae</name>
    <dbReference type="NCBI Taxonomy" id="2801331"/>
    <lineage>
        <taxon>Bacteria</taxon>
        <taxon>Pseudomonadati</taxon>
        <taxon>Bacteroidota</taxon>
        <taxon>Cytophagia</taxon>
        <taxon>Cytophagales</taxon>
        <taxon>Fulvivirgaceae</taxon>
        <taxon>Chryseolinea</taxon>
    </lineage>
</organism>
<keyword evidence="2" id="KW-1185">Reference proteome</keyword>
<sequence length="135" mass="14610">MKAIRSIAAIAFSLLVLVSSSSFVVGIHWCGGHINSVAVLSKAEACGMEQNVPPCHRHMKASCCQDENIVHEGQGFKLSHNDHHIGHAPLLSIGQPLVLLAEIIPSSPVAITPFRNYDPPLRSSDILVDVQVFRI</sequence>
<dbReference type="EMBL" id="JAERRB010000015">
    <property type="protein sequence ID" value="MBL0745247.1"/>
    <property type="molecule type" value="Genomic_DNA"/>
</dbReference>